<comment type="subcellular location">
    <subcellularLocation>
        <location evidence="1 7">Cell membrane</location>
        <topology evidence="1 7">Multi-pass membrane protein</topology>
    </subcellularLocation>
</comment>
<proteinExistence type="inferred from homology"/>
<keyword evidence="2 7" id="KW-0813">Transport</keyword>
<protein>
    <submittedName>
        <fullName evidence="9">ABC transporter permease subunit</fullName>
    </submittedName>
</protein>
<feature type="domain" description="ABC transmembrane type-1" evidence="8">
    <location>
        <begin position="71"/>
        <end position="285"/>
    </location>
</feature>
<feature type="transmembrane region" description="Helical" evidence="7">
    <location>
        <begin position="74"/>
        <end position="95"/>
    </location>
</feature>
<dbReference type="PANTHER" id="PTHR30193:SF41">
    <property type="entry name" value="DIACETYLCHITOBIOSE UPTAKE SYSTEM PERMEASE PROTEIN NGCF"/>
    <property type="match status" value="1"/>
</dbReference>
<keyword evidence="6 7" id="KW-0472">Membrane</keyword>
<keyword evidence="4 7" id="KW-0812">Transmembrane</keyword>
<comment type="similarity">
    <text evidence="7">Belongs to the binding-protein-dependent transport system permease family.</text>
</comment>
<feature type="transmembrane region" description="Helical" evidence="7">
    <location>
        <begin position="266"/>
        <end position="288"/>
    </location>
</feature>
<reference evidence="9 10" key="1">
    <citation type="submission" date="2019-10" db="EMBL/GenBank/DDBJ databases">
        <title>Rubrobacter sp nov SCSIO 52090 isolated from a deep-sea sediment in the South China Sea.</title>
        <authorList>
            <person name="Chen R.W."/>
        </authorList>
    </citation>
    <scope>NUCLEOTIDE SEQUENCE [LARGE SCALE GENOMIC DNA]</scope>
    <source>
        <strain evidence="9 10">SCSIO 52909</strain>
    </source>
</reference>
<dbReference type="Pfam" id="PF00528">
    <property type="entry name" value="BPD_transp_1"/>
    <property type="match status" value="1"/>
</dbReference>
<keyword evidence="10" id="KW-1185">Reference proteome</keyword>
<evidence type="ECO:0000259" key="8">
    <source>
        <dbReference type="PROSITE" id="PS50928"/>
    </source>
</evidence>
<evidence type="ECO:0000313" key="10">
    <source>
        <dbReference type="Proteomes" id="UP000501452"/>
    </source>
</evidence>
<evidence type="ECO:0000256" key="2">
    <source>
        <dbReference type="ARBA" id="ARBA00022448"/>
    </source>
</evidence>
<dbReference type="InterPro" id="IPR051393">
    <property type="entry name" value="ABC_transporter_permease"/>
</dbReference>
<evidence type="ECO:0000256" key="3">
    <source>
        <dbReference type="ARBA" id="ARBA00022475"/>
    </source>
</evidence>
<dbReference type="GO" id="GO:0005886">
    <property type="term" value="C:plasma membrane"/>
    <property type="evidence" value="ECO:0007669"/>
    <property type="project" value="UniProtKB-SubCell"/>
</dbReference>
<feature type="transmembrane region" description="Helical" evidence="7">
    <location>
        <begin position="12"/>
        <end position="37"/>
    </location>
</feature>
<sequence>MAARERRRRQLIIPYLFLLPFLVLFLLFLVLPLGYALGISVFADRLVGGTVFVGAENYVRAFTDPAFLGGVRRLLVYGVFQVPIMLGFALVLALVLDSGVTWFRTLFRLGFFLPYAVPSVVAALIWGYLYGQDFGPFAQLAGYLGLPAPDFLSENWILPSIANIVTWEFTGYNMIILYAALQAVPGELRDAGAVDGAKGWQIALYIKIPLILPALFLTVVFSIIGTLQLFNEPQLLQPLAPGAIGQAFSPNLYAYSLAFTNQQYEYSAAISFALGAVVVVCSYVFMLVTNRGEARG</sequence>
<dbReference type="InterPro" id="IPR000515">
    <property type="entry name" value="MetI-like"/>
</dbReference>
<gene>
    <name evidence="9" type="ORF">GBA63_13165</name>
</gene>
<evidence type="ECO:0000256" key="6">
    <source>
        <dbReference type="ARBA" id="ARBA00023136"/>
    </source>
</evidence>
<organism evidence="9 10">
    <name type="scientific">Rubrobacter tropicus</name>
    <dbReference type="NCBI Taxonomy" id="2653851"/>
    <lineage>
        <taxon>Bacteria</taxon>
        <taxon>Bacillati</taxon>
        <taxon>Actinomycetota</taxon>
        <taxon>Rubrobacteria</taxon>
        <taxon>Rubrobacterales</taxon>
        <taxon>Rubrobacteraceae</taxon>
        <taxon>Rubrobacter</taxon>
    </lineage>
</organism>
<dbReference type="PANTHER" id="PTHR30193">
    <property type="entry name" value="ABC TRANSPORTER PERMEASE PROTEIN"/>
    <property type="match status" value="1"/>
</dbReference>
<feature type="transmembrane region" description="Helical" evidence="7">
    <location>
        <begin position="202"/>
        <end position="230"/>
    </location>
</feature>
<dbReference type="GO" id="GO:0055085">
    <property type="term" value="P:transmembrane transport"/>
    <property type="evidence" value="ECO:0007669"/>
    <property type="project" value="InterPro"/>
</dbReference>
<evidence type="ECO:0000256" key="7">
    <source>
        <dbReference type="RuleBase" id="RU363032"/>
    </source>
</evidence>
<dbReference type="InterPro" id="IPR035906">
    <property type="entry name" value="MetI-like_sf"/>
</dbReference>
<dbReference type="CDD" id="cd06261">
    <property type="entry name" value="TM_PBP2"/>
    <property type="match status" value="1"/>
</dbReference>
<evidence type="ECO:0000313" key="9">
    <source>
        <dbReference type="EMBL" id="QIN85176.1"/>
    </source>
</evidence>
<dbReference type="Proteomes" id="UP000501452">
    <property type="component" value="Chromosome"/>
</dbReference>
<dbReference type="PROSITE" id="PS50928">
    <property type="entry name" value="ABC_TM1"/>
    <property type="match status" value="1"/>
</dbReference>
<keyword evidence="5 7" id="KW-1133">Transmembrane helix</keyword>
<dbReference type="KEGG" id="rub:GBA63_13165"/>
<dbReference type="SUPFAM" id="SSF161098">
    <property type="entry name" value="MetI-like"/>
    <property type="match status" value="1"/>
</dbReference>
<evidence type="ECO:0000256" key="4">
    <source>
        <dbReference type="ARBA" id="ARBA00022692"/>
    </source>
</evidence>
<keyword evidence="3" id="KW-1003">Cell membrane</keyword>
<dbReference type="AlphaFoldDB" id="A0A6G8QF92"/>
<dbReference type="EMBL" id="CP045119">
    <property type="protein sequence ID" value="QIN85176.1"/>
    <property type="molecule type" value="Genomic_DNA"/>
</dbReference>
<feature type="transmembrane region" description="Helical" evidence="7">
    <location>
        <begin position="107"/>
        <end position="129"/>
    </location>
</feature>
<evidence type="ECO:0000256" key="5">
    <source>
        <dbReference type="ARBA" id="ARBA00022989"/>
    </source>
</evidence>
<evidence type="ECO:0000256" key="1">
    <source>
        <dbReference type="ARBA" id="ARBA00004651"/>
    </source>
</evidence>
<dbReference type="Gene3D" id="1.10.3720.10">
    <property type="entry name" value="MetI-like"/>
    <property type="match status" value="1"/>
</dbReference>
<feature type="transmembrane region" description="Helical" evidence="7">
    <location>
        <begin position="156"/>
        <end position="181"/>
    </location>
</feature>
<name>A0A6G8QF92_9ACTN</name>
<accession>A0A6G8QF92</accession>